<dbReference type="InterPro" id="IPR000182">
    <property type="entry name" value="GNAT_dom"/>
</dbReference>
<dbReference type="AlphaFoldDB" id="A0A0S2DN30"/>
<evidence type="ECO:0000313" key="3">
    <source>
        <dbReference type="Proteomes" id="UP000061569"/>
    </source>
</evidence>
<dbReference type="InterPro" id="IPR050769">
    <property type="entry name" value="NAT_camello-type"/>
</dbReference>
<accession>A0A0S2DN30</accession>
<proteinExistence type="predicted"/>
<dbReference type="GO" id="GO:0008080">
    <property type="term" value="F:N-acetyltransferase activity"/>
    <property type="evidence" value="ECO:0007669"/>
    <property type="project" value="InterPro"/>
</dbReference>
<dbReference type="Gene3D" id="3.40.630.30">
    <property type="match status" value="1"/>
</dbReference>
<organism evidence="2 3">
    <name type="scientific">Lysobacter enzymogenes</name>
    <dbReference type="NCBI Taxonomy" id="69"/>
    <lineage>
        <taxon>Bacteria</taxon>
        <taxon>Pseudomonadati</taxon>
        <taxon>Pseudomonadota</taxon>
        <taxon>Gammaproteobacteria</taxon>
        <taxon>Lysobacterales</taxon>
        <taxon>Lysobacteraceae</taxon>
        <taxon>Lysobacter</taxon>
    </lineage>
</organism>
<dbReference type="PATRIC" id="fig|69.6.peg.4293"/>
<evidence type="ECO:0000256" key="1">
    <source>
        <dbReference type="ARBA" id="ARBA00022679"/>
    </source>
</evidence>
<dbReference type="Pfam" id="PF00583">
    <property type="entry name" value="Acetyltransf_1"/>
    <property type="match status" value="1"/>
</dbReference>
<dbReference type="KEGG" id="lez:GLE_4354"/>
<dbReference type="InterPro" id="IPR016181">
    <property type="entry name" value="Acyl_CoA_acyltransferase"/>
</dbReference>
<evidence type="ECO:0000313" key="2">
    <source>
        <dbReference type="EMBL" id="ALN59695.1"/>
    </source>
</evidence>
<gene>
    <name evidence="2" type="ORF">GLE_4354</name>
</gene>
<dbReference type="OrthoDB" id="1431064at2"/>
<dbReference type="SUPFAM" id="SSF55729">
    <property type="entry name" value="Acyl-CoA N-acyltransferases (Nat)"/>
    <property type="match status" value="1"/>
</dbReference>
<dbReference type="PANTHER" id="PTHR13947:SF37">
    <property type="entry name" value="LD18367P"/>
    <property type="match status" value="1"/>
</dbReference>
<keyword evidence="1 2" id="KW-0808">Transferase</keyword>
<dbReference type="EMBL" id="CP013140">
    <property type="protein sequence ID" value="ALN59695.1"/>
    <property type="molecule type" value="Genomic_DNA"/>
</dbReference>
<dbReference type="PROSITE" id="PS51186">
    <property type="entry name" value="GNAT"/>
    <property type="match status" value="1"/>
</dbReference>
<dbReference type="PANTHER" id="PTHR13947">
    <property type="entry name" value="GNAT FAMILY N-ACETYLTRANSFERASE"/>
    <property type="match status" value="1"/>
</dbReference>
<name>A0A0S2DN30_LYSEN</name>
<dbReference type="Proteomes" id="UP000061569">
    <property type="component" value="Chromosome"/>
</dbReference>
<dbReference type="STRING" id="69.GLE_4354"/>
<sequence>MSDPSFPTIAVEPVRIVDYDPRWRADFARLNIEWLERWFVVEPIDREVLGDPETHLLAGGGRILFAVGADERALGTVALLPYPDGTVELTKMAVAPGLRGGGIGRRLMGGAIDAFAQMGGRELFLESSTKLAPALKLYESVGFRHRPAPRAGSHYQRADVYMVWEAAPAG</sequence>
<reference evidence="2 3" key="1">
    <citation type="submission" date="2015-11" db="EMBL/GenBank/DDBJ databases">
        <title>Genome sequences of Lysobacter enzymogenes strain C3 and Lysobacter antibioticus ATCC 29479.</title>
        <authorList>
            <person name="Kobayashi D.Y."/>
        </authorList>
    </citation>
    <scope>NUCLEOTIDE SEQUENCE [LARGE SCALE GENOMIC DNA]</scope>
    <source>
        <strain evidence="2 3">C3</strain>
    </source>
</reference>
<protein>
    <submittedName>
        <fullName evidence="2">Acetyltransferase, GNAT family</fullName>
    </submittedName>
</protein>